<accession>R8B8P0</accession>
<keyword evidence="5" id="KW-0511">Multifunctional enzyme</keyword>
<dbReference type="PROSITE" id="PS50075">
    <property type="entry name" value="CARRIER"/>
    <property type="match status" value="1"/>
</dbReference>
<dbReference type="CDD" id="cd02440">
    <property type="entry name" value="AdoMet_MTases"/>
    <property type="match status" value="1"/>
</dbReference>
<evidence type="ECO:0000256" key="2">
    <source>
        <dbReference type="ARBA" id="ARBA00022553"/>
    </source>
</evidence>
<dbReference type="GO" id="GO:0006633">
    <property type="term" value="P:fatty acid biosynthetic process"/>
    <property type="evidence" value="ECO:0007669"/>
    <property type="project" value="TreeGrafter"/>
</dbReference>
<keyword evidence="3" id="KW-0808">Transferase</keyword>
<dbReference type="InterPro" id="IPR036291">
    <property type="entry name" value="NAD(P)-bd_dom_sf"/>
</dbReference>
<dbReference type="RefSeq" id="XP_007919595.1">
    <property type="nucleotide sequence ID" value="XM_007921404.1"/>
</dbReference>
<evidence type="ECO:0000256" key="3">
    <source>
        <dbReference type="ARBA" id="ARBA00022679"/>
    </source>
</evidence>
<dbReference type="SMART" id="SM00823">
    <property type="entry name" value="PKS_PP"/>
    <property type="match status" value="1"/>
</dbReference>
<dbReference type="InterPro" id="IPR013217">
    <property type="entry name" value="Methyltransf_12"/>
</dbReference>
<dbReference type="GO" id="GO:0031177">
    <property type="term" value="F:phosphopantetheine binding"/>
    <property type="evidence" value="ECO:0007669"/>
    <property type="project" value="InterPro"/>
</dbReference>
<dbReference type="Pfam" id="PF08659">
    <property type="entry name" value="KR"/>
    <property type="match status" value="1"/>
</dbReference>
<evidence type="ECO:0000256" key="4">
    <source>
        <dbReference type="ARBA" id="ARBA00023002"/>
    </source>
</evidence>
<gene>
    <name evidence="7" type="ORF">UCRPA7_8898</name>
</gene>
<dbReference type="InterPro" id="IPR029063">
    <property type="entry name" value="SAM-dependent_MTases_sf"/>
</dbReference>
<dbReference type="InterPro" id="IPR036736">
    <property type="entry name" value="ACP-like_sf"/>
</dbReference>
<dbReference type="SMART" id="SM00822">
    <property type="entry name" value="PKS_KR"/>
    <property type="match status" value="1"/>
</dbReference>
<dbReference type="InterPro" id="IPR020806">
    <property type="entry name" value="PKS_PP-bd"/>
</dbReference>
<dbReference type="OrthoDB" id="329835at2759"/>
<keyword evidence="2" id="KW-0597">Phosphoprotein</keyword>
<dbReference type="GO" id="GO:0016491">
    <property type="term" value="F:oxidoreductase activity"/>
    <property type="evidence" value="ECO:0007669"/>
    <property type="project" value="UniProtKB-KW"/>
</dbReference>
<evidence type="ECO:0000313" key="8">
    <source>
        <dbReference type="Proteomes" id="UP000014074"/>
    </source>
</evidence>
<dbReference type="Gene3D" id="1.10.1200.10">
    <property type="entry name" value="ACP-like"/>
    <property type="match status" value="1"/>
</dbReference>
<dbReference type="Pfam" id="PF08242">
    <property type="entry name" value="Methyltransf_12"/>
    <property type="match status" value="1"/>
</dbReference>
<dbReference type="InterPro" id="IPR057326">
    <property type="entry name" value="KR_dom"/>
</dbReference>
<evidence type="ECO:0000256" key="5">
    <source>
        <dbReference type="ARBA" id="ARBA00023268"/>
    </source>
</evidence>
<name>R8B8P0_PHAM7</name>
<evidence type="ECO:0000259" key="6">
    <source>
        <dbReference type="PROSITE" id="PS50075"/>
    </source>
</evidence>
<protein>
    <submittedName>
        <fullName evidence="7">Putative lovastatin nonaketide synthase protein</fullName>
    </submittedName>
</protein>
<dbReference type="GeneID" id="19329791"/>
<dbReference type="Gene3D" id="3.40.50.720">
    <property type="entry name" value="NAD(P)-binding Rossmann-like Domain"/>
    <property type="match status" value="2"/>
</dbReference>
<organism evidence="7 8">
    <name type="scientific">Phaeoacremonium minimum (strain UCR-PA7)</name>
    <name type="common">Esca disease fungus</name>
    <name type="synonym">Togninia minima</name>
    <dbReference type="NCBI Taxonomy" id="1286976"/>
    <lineage>
        <taxon>Eukaryota</taxon>
        <taxon>Fungi</taxon>
        <taxon>Dikarya</taxon>
        <taxon>Ascomycota</taxon>
        <taxon>Pezizomycotina</taxon>
        <taxon>Sordariomycetes</taxon>
        <taxon>Sordariomycetidae</taxon>
        <taxon>Togniniales</taxon>
        <taxon>Togniniaceae</taxon>
        <taxon>Phaeoacremonium</taxon>
    </lineage>
</organism>
<dbReference type="eggNOG" id="KOG1202">
    <property type="taxonomic scope" value="Eukaryota"/>
</dbReference>
<reference evidence="8" key="1">
    <citation type="journal article" date="2013" name="Genome Announc.">
        <title>Draft genome sequence of the ascomycete Phaeoacremonium aleophilum strain UCR-PA7, a causal agent of the esca disease complex in grapevines.</title>
        <authorList>
            <person name="Blanco-Ulate B."/>
            <person name="Rolshausen P."/>
            <person name="Cantu D."/>
        </authorList>
    </citation>
    <scope>NUCLEOTIDE SEQUENCE [LARGE SCALE GENOMIC DNA]</scope>
    <source>
        <strain evidence="8">UCR-PA7</strain>
    </source>
</reference>
<keyword evidence="8" id="KW-1185">Reference proteome</keyword>
<dbReference type="Proteomes" id="UP000014074">
    <property type="component" value="Unassembled WGS sequence"/>
</dbReference>
<dbReference type="HOGENOM" id="CLU_000022_31_9_1"/>
<dbReference type="PROSITE" id="PS00012">
    <property type="entry name" value="PHOSPHOPANTETHEINE"/>
    <property type="match status" value="1"/>
</dbReference>
<sequence length="1405" mass="152720">MANARDKISLTGDVEVYASTSDSEIDNTVKLIEIEGIKIQPVAPPTAENDRPLFQESIMCLDSLNAQSARRGIRFTPVEKAAVLDAERLAFYYLKLLHLTTPPQVRVTLPLYRQGLLAEAERVYLRVKCGEHAFAPPSWVDDTAEVIAELISRHDPDAIDFILTKTVGDNLLVPEVLNGEVNILNFMVHNNMLERNYTEGVGYPILNSVATNLIAQLCQKHPRMKILEIGAGTGGSTSTILDEIGESFRSYTYTDISSAFFERAVERFRSNAHKMVFQTLDITKDPSSQGFTPRSYDVVIAQNVLHATAPLKESLKHARKLLRPGGYLILLELLKSECMRFGLVVGCLPGWWVGEEDGRKGGPLLTTDQWRDILAETGFAVDTVSDVLDQEDVWAVFSARAVEEEQAVLPLISPLAVTPTTPRAKDLLVIGGSNADRGSLSLREQVTSIVSPYYQNVAYLDNLGHDDSDAFFVQGMHVLNLSDCDADFWEGLSAPAFENLKQVFDKAASVLWVVQGSLDKNPYAGATLGFIRTVRYELPDTTLQTLDLGPSALGDGSAAPRIAELVAECILKLTEGVELEISGKLSDILWNIEPELFLDEQDGHLYVPRLRCAKELNLRYNASKRVITRDVDITDKSSETPLSLTWDEMDGRYILQEQHEFPPSNDGGDLVTVRVSCSLLSSVKTSAGFYFLCLGTDTKTGLKTLLFSHRQASIVTVPRSWTVALESSSLGTEDLVFILFAVVHLLATTLLDLIKPNASVAIFDANPVVGALLWKRLTDAGRRVLLIKPEGGNDHSASTVHLHPHSPLRAIKAALPNDVTLFIDASTNQSKETTDLATRIVAALPAVCDKIKLLGPTSRYASAISGAAPEGITSSLQSAAAFATLFSAMGPLPMAGGAPPEVVPLAKILLSPIPPKAGSVIYWQIEGKVPVSVEPVFMRKDLFHPDRTYWLAGLSGTLGLSLVDFLAAHNAKHIAISSRSAKVDEGWIAWHKKNGVNVSLFVGDVTDYNSVKATYESIRNSGLPSIGGIALGAMVLVDSSFMEQRFEDFQTVLRPKIIGTLHLNQLFSKESPDLLPDDSAQGLDFFVGFSSLMAVTGNPGQAPYGAGNCFLKAVIKSRRDQGLAASSIDIGRVTGVGYIERELTREAQERLTQKSGTIPLSELDLHQLFAEAVVAGRLNSGVTDPGLIAGIGVQQGEQANGTFWAKNPRMAMMIRELGTRSAQDGGADSSSIPVRKLLEASSIKTIDDVRRVVLSAIQDKLVVSKFLPDRDDRHTTTPLVDLGVDSLVAVNVRSWFQKELAVEVPVMKILSGASIADLVDSILDKLPQDILGRLDGGPKETEEKVESNEAPIQVDAPVEPILSTDNDENTNGVIHDEPKLNGKAEEAQTIVTSLAEISVLEVPLD</sequence>
<dbReference type="InterPro" id="IPR009081">
    <property type="entry name" value="PP-bd_ACP"/>
</dbReference>
<dbReference type="SUPFAM" id="SSF51735">
    <property type="entry name" value="NAD(P)-binding Rossmann-fold domains"/>
    <property type="match status" value="1"/>
</dbReference>
<dbReference type="SUPFAM" id="SSF53335">
    <property type="entry name" value="S-adenosyl-L-methionine-dependent methyltransferases"/>
    <property type="match status" value="1"/>
</dbReference>
<dbReference type="Pfam" id="PF00550">
    <property type="entry name" value="PP-binding"/>
    <property type="match status" value="1"/>
</dbReference>
<dbReference type="GO" id="GO:0044550">
    <property type="term" value="P:secondary metabolite biosynthetic process"/>
    <property type="evidence" value="ECO:0007669"/>
    <property type="project" value="TreeGrafter"/>
</dbReference>
<dbReference type="GO" id="GO:0004312">
    <property type="term" value="F:fatty acid synthase activity"/>
    <property type="evidence" value="ECO:0007669"/>
    <property type="project" value="TreeGrafter"/>
</dbReference>
<dbReference type="Gene3D" id="3.40.50.150">
    <property type="entry name" value="Vaccinia Virus protein VP39"/>
    <property type="match status" value="1"/>
</dbReference>
<dbReference type="InterPro" id="IPR006162">
    <property type="entry name" value="Ppantetheine_attach_site"/>
</dbReference>
<dbReference type="SUPFAM" id="SSF47336">
    <property type="entry name" value="ACP-like"/>
    <property type="match status" value="1"/>
</dbReference>
<evidence type="ECO:0000313" key="7">
    <source>
        <dbReference type="EMBL" id="EON95642.1"/>
    </source>
</evidence>
<proteinExistence type="predicted"/>
<dbReference type="EMBL" id="KB933378">
    <property type="protein sequence ID" value="EON95642.1"/>
    <property type="molecule type" value="Genomic_DNA"/>
</dbReference>
<feature type="domain" description="Carrier" evidence="6">
    <location>
        <begin position="1244"/>
        <end position="1326"/>
    </location>
</feature>
<dbReference type="PANTHER" id="PTHR43775">
    <property type="entry name" value="FATTY ACID SYNTHASE"/>
    <property type="match status" value="1"/>
</dbReference>
<dbReference type="InterPro" id="IPR013968">
    <property type="entry name" value="PKS_KR"/>
</dbReference>
<keyword evidence="4" id="KW-0560">Oxidoreductase</keyword>
<dbReference type="KEGG" id="tmn:UCRPA7_8898"/>
<evidence type="ECO:0000256" key="1">
    <source>
        <dbReference type="ARBA" id="ARBA00022450"/>
    </source>
</evidence>
<dbReference type="PANTHER" id="PTHR43775:SF20">
    <property type="entry name" value="HYBRID PKS-NRPS SYNTHETASE APDA"/>
    <property type="match status" value="1"/>
</dbReference>
<dbReference type="InterPro" id="IPR050091">
    <property type="entry name" value="PKS_NRPS_Biosynth_Enz"/>
</dbReference>
<keyword evidence="1" id="KW-0596">Phosphopantetheine</keyword>